<evidence type="ECO:0000313" key="11">
    <source>
        <dbReference type="Proteomes" id="UP001217089"/>
    </source>
</evidence>
<dbReference type="CDD" id="cd03388">
    <property type="entry name" value="PAP2_SPPase1"/>
    <property type="match status" value="1"/>
</dbReference>
<name>A0ABQ9F8I2_TEGGR</name>
<feature type="non-terminal residue" evidence="10">
    <location>
        <position position="375"/>
    </location>
</feature>
<feature type="transmembrane region" description="Helical" evidence="8">
    <location>
        <begin position="211"/>
        <end position="238"/>
    </location>
</feature>
<evidence type="ECO:0000259" key="9">
    <source>
        <dbReference type="Pfam" id="PF01569"/>
    </source>
</evidence>
<feature type="domain" description="Phosphatidic acid phosphatase type 2/haloperoxidase" evidence="9">
    <location>
        <begin position="143"/>
        <end position="231"/>
    </location>
</feature>
<dbReference type="SUPFAM" id="SSF48317">
    <property type="entry name" value="Acid phosphatase/Vanadium-dependent haloperoxidase"/>
    <property type="match status" value="1"/>
</dbReference>
<keyword evidence="4" id="KW-0256">Endoplasmic reticulum</keyword>
<evidence type="ECO:0000256" key="2">
    <source>
        <dbReference type="ARBA" id="ARBA00022692"/>
    </source>
</evidence>
<protein>
    <recommendedName>
        <fullName evidence="9">Phosphatidic acid phosphatase type 2/haloperoxidase domain-containing protein</fullName>
    </recommendedName>
</protein>
<sequence>MEYLKFWSDPRLTAKFQNFCGIHLRKLDHVSGRVEKNPDIVQNQQNLDNFQQKRLNNNSIINSFHDSDLTIIRKRDVADTGCDSNTIVTRDAQQSTHLEFMINYRFLYYLFSFSSSLGNEVFYLIFYPYCVWNLDSLVGRDTCFVWCLCMYLGQATKDYLLWPRPASPPVVRLENEFLQESSMPSTHAMSATAIPFMLAYLTLARYQFPAIVAWTVAVCWCLLVCLSRLSLCTIFYPSSKDGKNSAKGDAVQIVAVTAGVSLATWLNYQLGYTTEPGQNGLYQIAYPTLSFIIVSILRLLVGGIILGVILFVMKKSSVLFFSYIFGLEKPDKKHPYVETGYKFVTYYILGIAIMFFIPIVHNWFGIGRPALYKEV</sequence>
<dbReference type="Gene3D" id="1.20.144.10">
    <property type="entry name" value="Phosphatidic acid phosphatase type 2/haloperoxidase"/>
    <property type="match status" value="1"/>
</dbReference>
<comment type="similarity">
    <text evidence="7">Belongs to the type 2 lipid phosphate phosphatase family.</text>
</comment>
<keyword evidence="11" id="KW-1185">Reference proteome</keyword>
<evidence type="ECO:0000256" key="1">
    <source>
        <dbReference type="ARBA" id="ARBA00004477"/>
    </source>
</evidence>
<reference evidence="10 11" key="1">
    <citation type="submission" date="2022-12" db="EMBL/GenBank/DDBJ databases">
        <title>Chromosome-level genome of Tegillarca granosa.</title>
        <authorList>
            <person name="Kim J."/>
        </authorList>
    </citation>
    <scope>NUCLEOTIDE SEQUENCE [LARGE SCALE GENOMIC DNA]</scope>
    <source>
        <strain evidence="10">Teg-2019</strain>
        <tissue evidence="10">Adductor muscle</tissue>
    </source>
</reference>
<evidence type="ECO:0000256" key="5">
    <source>
        <dbReference type="ARBA" id="ARBA00022989"/>
    </source>
</evidence>
<feature type="transmembrane region" description="Helical" evidence="8">
    <location>
        <begin position="106"/>
        <end position="126"/>
    </location>
</feature>
<keyword evidence="3" id="KW-0378">Hydrolase</keyword>
<dbReference type="Proteomes" id="UP001217089">
    <property type="component" value="Unassembled WGS sequence"/>
</dbReference>
<organism evidence="10 11">
    <name type="scientific">Tegillarca granosa</name>
    <name type="common">Malaysian cockle</name>
    <name type="synonym">Anadara granosa</name>
    <dbReference type="NCBI Taxonomy" id="220873"/>
    <lineage>
        <taxon>Eukaryota</taxon>
        <taxon>Metazoa</taxon>
        <taxon>Spiralia</taxon>
        <taxon>Lophotrochozoa</taxon>
        <taxon>Mollusca</taxon>
        <taxon>Bivalvia</taxon>
        <taxon>Autobranchia</taxon>
        <taxon>Pteriomorphia</taxon>
        <taxon>Arcoida</taxon>
        <taxon>Arcoidea</taxon>
        <taxon>Arcidae</taxon>
        <taxon>Tegillarca</taxon>
    </lineage>
</organism>
<keyword evidence="2 8" id="KW-0812">Transmembrane</keyword>
<evidence type="ECO:0000256" key="7">
    <source>
        <dbReference type="ARBA" id="ARBA00038324"/>
    </source>
</evidence>
<accession>A0ABQ9F8I2</accession>
<dbReference type="InterPro" id="IPR000326">
    <property type="entry name" value="PAP2/HPO"/>
</dbReference>
<proteinExistence type="inferred from homology"/>
<dbReference type="PANTHER" id="PTHR14969">
    <property type="entry name" value="SPHINGOSINE-1-PHOSPHATE PHOSPHOHYDROLASE"/>
    <property type="match status" value="1"/>
</dbReference>
<keyword evidence="5 8" id="KW-1133">Transmembrane helix</keyword>
<dbReference type="EMBL" id="JARBDR010000342">
    <property type="protein sequence ID" value="KAJ8313659.1"/>
    <property type="molecule type" value="Genomic_DNA"/>
</dbReference>
<evidence type="ECO:0000313" key="10">
    <source>
        <dbReference type="EMBL" id="KAJ8313659.1"/>
    </source>
</evidence>
<dbReference type="Pfam" id="PF01569">
    <property type="entry name" value="PAP2"/>
    <property type="match status" value="1"/>
</dbReference>
<keyword evidence="6 8" id="KW-0472">Membrane</keyword>
<comment type="subcellular location">
    <subcellularLocation>
        <location evidence="1">Endoplasmic reticulum membrane</location>
        <topology evidence="1">Multi-pass membrane protein</topology>
    </subcellularLocation>
</comment>
<comment type="caution">
    <text evidence="10">The sequence shown here is derived from an EMBL/GenBank/DDBJ whole genome shotgun (WGS) entry which is preliminary data.</text>
</comment>
<dbReference type="InterPro" id="IPR036938">
    <property type="entry name" value="PAP2/HPO_sf"/>
</dbReference>
<evidence type="ECO:0000256" key="8">
    <source>
        <dbReference type="SAM" id="Phobius"/>
    </source>
</evidence>
<feature type="transmembrane region" description="Helical" evidence="8">
    <location>
        <begin position="344"/>
        <end position="364"/>
    </location>
</feature>
<feature type="transmembrane region" description="Helical" evidence="8">
    <location>
        <begin position="289"/>
        <end position="313"/>
    </location>
</feature>
<evidence type="ECO:0000256" key="3">
    <source>
        <dbReference type="ARBA" id="ARBA00022801"/>
    </source>
</evidence>
<dbReference type="PANTHER" id="PTHR14969:SF28">
    <property type="entry name" value="DIHYDROSPHINGOSINE 1-PHOSPHATE PHOSPHATASE LCB3-RELATED"/>
    <property type="match status" value="1"/>
</dbReference>
<evidence type="ECO:0000256" key="6">
    <source>
        <dbReference type="ARBA" id="ARBA00023136"/>
    </source>
</evidence>
<gene>
    <name evidence="10" type="ORF">KUTeg_008220</name>
</gene>
<evidence type="ECO:0000256" key="4">
    <source>
        <dbReference type="ARBA" id="ARBA00022824"/>
    </source>
</evidence>